<reference evidence="1 2" key="1">
    <citation type="journal article" date="2012" name="J. Bacteriol.">
        <title>Complete genome sequence of Klebsiella oxytoca KCTC 1686, used in production of 2,3-butanediol.</title>
        <authorList>
            <person name="Shin S.H."/>
            <person name="Kim S."/>
            <person name="Kim J.Y."/>
            <person name="Lee S."/>
            <person name="Um Y."/>
            <person name="Oh M.K."/>
            <person name="Kim Y.R."/>
            <person name="Lee J."/>
            <person name="Yang K.S."/>
        </authorList>
    </citation>
    <scope>NUCLEOTIDE SEQUENCE [LARGE SCALE GENOMIC DNA]</scope>
    <source>
        <strain evidence="2">ATCC 8724 / DSM 4798 / JCM 20051 / NBRC 3318 / NRRL B-199 / KCTC 1686</strain>
    </source>
</reference>
<dbReference type="Proteomes" id="UP000007843">
    <property type="component" value="Chromosome"/>
</dbReference>
<protein>
    <submittedName>
        <fullName evidence="1">Uncharacterized protein</fullName>
    </submittedName>
</protein>
<dbReference type="EMBL" id="CP003218">
    <property type="protein sequence ID" value="AEX05451.1"/>
    <property type="molecule type" value="Genomic_DNA"/>
</dbReference>
<sequence length="55" mass="6297">MHPQSEPDILQRGQPAKELWLLKNIAKPMVFRRGTLTANPHGSPLWFCETGQQIE</sequence>
<organism evidence="1 2">
    <name type="scientific">Klebsiella michiganensis (strain ATCC 8724 / DSM 4798 / JCM 20051 / NBRC 3318 / NRRL B-199 / KCTC 1686 / BUCSAV 143 / CCM 1901)</name>
    <dbReference type="NCBI Taxonomy" id="1006551"/>
    <lineage>
        <taxon>Bacteria</taxon>
        <taxon>Pseudomonadati</taxon>
        <taxon>Pseudomonadota</taxon>
        <taxon>Gammaproteobacteria</taxon>
        <taxon>Enterobacterales</taxon>
        <taxon>Enterobacteriaceae</taxon>
        <taxon>Klebsiella/Raoultella group</taxon>
        <taxon>Klebsiella</taxon>
    </lineage>
</organism>
<accession>A0A0H3H829</accession>
<name>A0A0H3H829_KLEM8</name>
<dbReference type="KEGG" id="kox:KOX_18645"/>
<evidence type="ECO:0000313" key="1">
    <source>
        <dbReference type="EMBL" id="AEX05451.1"/>
    </source>
</evidence>
<proteinExistence type="predicted"/>
<dbReference type="AlphaFoldDB" id="A0A0H3H829"/>
<gene>
    <name evidence="1" type="ordered locus">KOX_18645</name>
</gene>
<dbReference type="HOGENOM" id="CLU_195215_0_0_6"/>
<evidence type="ECO:0000313" key="2">
    <source>
        <dbReference type="Proteomes" id="UP000007843"/>
    </source>
</evidence>
<dbReference type="PATRIC" id="fig|1006551.4.peg.3734"/>